<dbReference type="InterPro" id="IPR000873">
    <property type="entry name" value="AMP-dep_synth/lig_dom"/>
</dbReference>
<comment type="catalytic activity">
    <reaction evidence="3">
        <text>3-(methylsulfanyl)propanoate + ATP + CoA = 3-(methylsulfanyl)propanoyl-CoA + AMP + diphosphate</text>
        <dbReference type="Rhea" id="RHEA:43052"/>
        <dbReference type="ChEBI" id="CHEBI:30616"/>
        <dbReference type="ChEBI" id="CHEBI:33019"/>
        <dbReference type="ChEBI" id="CHEBI:49016"/>
        <dbReference type="ChEBI" id="CHEBI:57287"/>
        <dbReference type="ChEBI" id="CHEBI:82815"/>
        <dbReference type="ChEBI" id="CHEBI:456215"/>
        <dbReference type="EC" id="6.2.1.44"/>
    </reaction>
    <physiologicalReaction direction="left-to-right" evidence="3">
        <dbReference type="Rhea" id="RHEA:43053"/>
    </physiologicalReaction>
</comment>
<dbReference type="CDD" id="cd05917">
    <property type="entry name" value="FACL_like_2"/>
    <property type="match status" value="1"/>
</dbReference>
<evidence type="ECO:0000256" key="2">
    <source>
        <dbReference type="ARBA" id="ARBA00022598"/>
    </source>
</evidence>
<dbReference type="PANTHER" id="PTHR43201:SF5">
    <property type="entry name" value="MEDIUM-CHAIN ACYL-COA LIGASE ACSF2, MITOCHONDRIAL"/>
    <property type="match status" value="1"/>
</dbReference>
<evidence type="ECO:0000259" key="6">
    <source>
        <dbReference type="Pfam" id="PF00501"/>
    </source>
</evidence>
<evidence type="ECO:0000313" key="8">
    <source>
        <dbReference type="EMBL" id="SPL64822.1"/>
    </source>
</evidence>
<evidence type="ECO:0000256" key="4">
    <source>
        <dbReference type="ARBA" id="ARBA00066616"/>
    </source>
</evidence>
<evidence type="ECO:0000313" key="9">
    <source>
        <dbReference type="Proteomes" id="UP000246073"/>
    </source>
</evidence>
<dbReference type="GO" id="GO:0031956">
    <property type="term" value="F:medium-chain fatty acid-CoA ligase activity"/>
    <property type="evidence" value="ECO:0007669"/>
    <property type="project" value="TreeGrafter"/>
</dbReference>
<dbReference type="NCBIfam" id="NF009233">
    <property type="entry name" value="PRK12583.1"/>
    <property type="match status" value="1"/>
</dbReference>
<dbReference type="InterPro" id="IPR042099">
    <property type="entry name" value="ANL_N_sf"/>
</dbReference>
<dbReference type="PANTHER" id="PTHR43201">
    <property type="entry name" value="ACYL-COA SYNTHETASE"/>
    <property type="match status" value="1"/>
</dbReference>
<organism evidence="8 9">
    <name type="scientific">Ochrobactrum soli</name>
    <dbReference type="NCBI Taxonomy" id="2448455"/>
    <lineage>
        <taxon>Bacteria</taxon>
        <taxon>Pseudomonadati</taxon>
        <taxon>Pseudomonadota</taxon>
        <taxon>Alphaproteobacteria</taxon>
        <taxon>Hyphomicrobiales</taxon>
        <taxon>Brucellaceae</taxon>
        <taxon>Brucella/Ochrobactrum group</taxon>
        <taxon>Ochrobactrum</taxon>
    </lineage>
</organism>
<dbReference type="EMBL" id="OOFM01000005">
    <property type="protein sequence ID" value="SPL64822.1"/>
    <property type="molecule type" value="Genomic_DNA"/>
</dbReference>
<feature type="domain" description="AMP-binding enzyme C-terminal" evidence="7">
    <location>
        <begin position="465"/>
        <end position="540"/>
    </location>
</feature>
<dbReference type="InterPro" id="IPR045851">
    <property type="entry name" value="AMP-bd_C_sf"/>
</dbReference>
<dbReference type="InterPro" id="IPR020845">
    <property type="entry name" value="AMP-binding_CS"/>
</dbReference>
<feature type="domain" description="AMP-dependent synthetase/ligase" evidence="6">
    <location>
        <begin position="25"/>
        <end position="414"/>
    </location>
</feature>
<name>A0A2P9HL67_9HYPH</name>
<gene>
    <name evidence="8" type="ORF">OHAE_689</name>
</gene>
<dbReference type="FunFam" id="3.40.50.12780:FF:000003">
    <property type="entry name" value="Long-chain-fatty-acid--CoA ligase FadD"/>
    <property type="match status" value="1"/>
</dbReference>
<evidence type="ECO:0000259" key="7">
    <source>
        <dbReference type="Pfam" id="PF13193"/>
    </source>
</evidence>
<keyword evidence="2 8" id="KW-0436">Ligase</keyword>
<evidence type="ECO:0000256" key="5">
    <source>
        <dbReference type="ARBA" id="ARBA00067668"/>
    </source>
</evidence>
<dbReference type="Proteomes" id="UP000246073">
    <property type="component" value="Unassembled WGS sequence"/>
</dbReference>
<evidence type="ECO:0000256" key="1">
    <source>
        <dbReference type="ARBA" id="ARBA00006432"/>
    </source>
</evidence>
<dbReference type="SUPFAM" id="SSF56801">
    <property type="entry name" value="Acetyl-CoA synthetase-like"/>
    <property type="match status" value="1"/>
</dbReference>
<dbReference type="Gene3D" id="3.40.50.12780">
    <property type="entry name" value="N-terminal domain of ligase-like"/>
    <property type="match status" value="1"/>
</dbReference>
<proteinExistence type="inferred from homology"/>
<dbReference type="EC" id="6.2.1.44" evidence="4"/>
<dbReference type="AlphaFoldDB" id="A0A2P9HL67"/>
<evidence type="ECO:0000256" key="3">
    <source>
        <dbReference type="ARBA" id="ARBA00051915"/>
    </source>
</evidence>
<dbReference type="Pfam" id="PF13193">
    <property type="entry name" value="AMP-binding_C"/>
    <property type="match status" value="1"/>
</dbReference>
<dbReference type="Pfam" id="PF00501">
    <property type="entry name" value="AMP-binding"/>
    <property type="match status" value="1"/>
</dbReference>
<dbReference type="GO" id="GO:0006631">
    <property type="term" value="P:fatty acid metabolic process"/>
    <property type="evidence" value="ECO:0007669"/>
    <property type="project" value="TreeGrafter"/>
</dbReference>
<dbReference type="FunFam" id="3.30.300.30:FF:000008">
    <property type="entry name" value="2,3-dihydroxybenzoate-AMP ligase"/>
    <property type="match status" value="1"/>
</dbReference>
<dbReference type="Gene3D" id="3.30.300.30">
    <property type="match status" value="1"/>
</dbReference>
<accession>A0A2P9HL67</accession>
<dbReference type="PROSITE" id="PS00455">
    <property type="entry name" value="AMP_BINDING"/>
    <property type="match status" value="1"/>
</dbReference>
<sequence length="562" mass="62517">MQQASYVHGASDRLLIGDTIGNHLDRIARQYPDRAAVVVRHQNIRLTYAELNARVDALAEGLLAIGLRPGERIGIWSPNNLEWILTQFATAKAGLILVNINPAYRAHELEYVLAKVECSALILAPSLKTSNYLDILRSIVPEIDSARPGHLVAERLPALRCVIRLGEEQTAGMMNFDAVAVAGDEAARDELRRLAEELQFDDPINIQFTSGTTGSPKGATLSHHNILNNGFFVGEAMRLTEQDRLCIPVPFYHCFGMVLGNLACMTHAACMVIPNDSFDPLLTLQTVQDEQCTGLHGVPTMFIAMLDHPEFATFDLQSLRTGIMAGSPCPVEIMRRVISEMHQREITIAYGMTETSPVSFQSSTNDPLERRVSTVGRIHPHLEVKIVDADGRIVPRGEKGELLTRGYSVMRGYWNDPQSSAGAVDDAGWMHTGDLATIDAEGYCNIVGRIKDLIIRGGENIYPREIEEFLFTHPAISDVQIFGIPDCRFGEVICAWVKLSQDGRLNEAELVSFCQQRIAHYKIPAHIRFVDQFPMTVTGKIQKFVMRQTMIEELELEEIKTA</sequence>
<reference evidence="9" key="1">
    <citation type="submission" date="2017-12" db="EMBL/GenBank/DDBJ databases">
        <authorList>
            <person name="Diaz M."/>
        </authorList>
    </citation>
    <scope>NUCLEOTIDE SEQUENCE [LARGE SCALE GENOMIC DNA]</scope>
    <source>
        <strain evidence="9">FI11154</strain>
    </source>
</reference>
<comment type="similarity">
    <text evidence="1">Belongs to the ATP-dependent AMP-binding enzyme family.</text>
</comment>
<protein>
    <recommendedName>
        <fullName evidence="5">3-methylmercaptopropionyl-CoA ligase</fullName>
        <ecNumber evidence="4">6.2.1.44</ecNumber>
    </recommendedName>
</protein>
<dbReference type="RefSeq" id="WP_109368582.1">
    <property type="nucleotide sequence ID" value="NZ_OOFM01000005.1"/>
</dbReference>
<dbReference type="InterPro" id="IPR025110">
    <property type="entry name" value="AMP-bd_C"/>
</dbReference>